<dbReference type="KEGG" id="sfk:KY5_7190"/>
<evidence type="ECO:0000313" key="2">
    <source>
        <dbReference type="EMBL" id="ATL32208.1"/>
    </source>
</evidence>
<gene>
    <name evidence="2" type="ORF">KY5_7190</name>
</gene>
<evidence type="ECO:0000259" key="1">
    <source>
        <dbReference type="Pfam" id="PF12724"/>
    </source>
</evidence>
<feature type="domain" description="Flavodoxin" evidence="1">
    <location>
        <begin position="6"/>
        <end position="90"/>
    </location>
</feature>
<dbReference type="AlphaFoldDB" id="A0A291QKW6"/>
<reference evidence="2 3" key="1">
    <citation type="submission" date="2017-08" db="EMBL/GenBank/DDBJ databases">
        <title>Complete Genome Sequence of Streptomyces formicae KY5, the formicamycin producer.</title>
        <authorList>
            <person name="Holmes N.A."/>
            <person name="Devine R."/>
            <person name="Qin Z."/>
            <person name="Seipke R.F."/>
            <person name="Wilkinson B."/>
            <person name="Hutchings M.I."/>
        </authorList>
    </citation>
    <scope>NUCLEOTIDE SEQUENCE [LARGE SCALE GENOMIC DNA]</scope>
    <source>
        <strain evidence="2 3">KY5</strain>
    </source>
</reference>
<dbReference type="RefSeq" id="WP_098246199.1">
    <property type="nucleotide sequence ID" value="NZ_CP022685.1"/>
</dbReference>
<dbReference type="EMBL" id="CP022685">
    <property type="protein sequence ID" value="ATL32208.1"/>
    <property type="molecule type" value="Genomic_DNA"/>
</dbReference>
<dbReference type="SUPFAM" id="SSF52218">
    <property type="entry name" value="Flavoproteins"/>
    <property type="match status" value="1"/>
</dbReference>
<evidence type="ECO:0000313" key="3">
    <source>
        <dbReference type="Proteomes" id="UP000221011"/>
    </source>
</evidence>
<proteinExistence type="predicted"/>
<dbReference type="Gene3D" id="3.40.50.360">
    <property type="match status" value="1"/>
</dbReference>
<dbReference type="Proteomes" id="UP000221011">
    <property type="component" value="Chromosome"/>
</dbReference>
<organism evidence="2 3">
    <name type="scientific">Streptomyces formicae</name>
    <dbReference type="NCBI Taxonomy" id="1616117"/>
    <lineage>
        <taxon>Bacteria</taxon>
        <taxon>Bacillati</taxon>
        <taxon>Actinomycetota</taxon>
        <taxon>Actinomycetes</taxon>
        <taxon>Kitasatosporales</taxon>
        <taxon>Streptomycetaceae</taxon>
        <taxon>Streptomyces</taxon>
    </lineage>
</organism>
<sequence>MDVPVGYATAHGSTREIAEYVAVRMARTGLKAEARSMADVDDPGVYGAYVLGSAVHGQAWLEQAKEFLRLNGDLLQTRPVWVFSVGMPAALRGPWRKSAARKERDVVGADLPGDVPYRSHRLLSGVIRPGHLPLTGRLIFRLMGCRYGDFREWLLSFRA</sequence>
<keyword evidence="3" id="KW-1185">Reference proteome</keyword>
<dbReference type="InterPro" id="IPR026816">
    <property type="entry name" value="Flavodoxin_dom"/>
</dbReference>
<protein>
    <submittedName>
        <fullName evidence="2">Flavodoxin</fullName>
    </submittedName>
</protein>
<dbReference type="Pfam" id="PF12724">
    <property type="entry name" value="Flavodoxin_5"/>
    <property type="match status" value="1"/>
</dbReference>
<accession>A0A291QKW6</accession>
<name>A0A291QKW6_9ACTN</name>
<dbReference type="InterPro" id="IPR029039">
    <property type="entry name" value="Flavoprotein-like_sf"/>
</dbReference>